<feature type="domain" description="Serine acetyltransferase N-terminal" evidence="10">
    <location>
        <begin position="4"/>
        <end position="101"/>
    </location>
</feature>
<keyword evidence="7" id="KW-0677">Repeat</keyword>
<evidence type="ECO:0000256" key="4">
    <source>
        <dbReference type="ARBA" id="ARBA00018522"/>
    </source>
</evidence>
<sequence>MSNLWEKILAEANELDNTIARLLIKKYIENSNNLLEAVFKILVTKLSDKDFEIGDLMLLFKEKIKNIDIEKDLKAFYERDFACKTYIEVLLLYRGFHALVLYRLAHELWKNDEYFMANWLSKKTCELYSVDIHPAAKIGEGLVIDHAMGVVIGETCVIGDHVFLFHNVTLGGTGKSDGDRHPKIKSNVVIGTNATVLGNITIGEHSVVAAGSVVLNNVLPYTVVAGVPAVTKGKSKKIQ</sequence>
<accession>A0A504J5I0</accession>
<dbReference type="InterPro" id="IPR005881">
    <property type="entry name" value="Ser_O-AcTrfase"/>
</dbReference>
<evidence type="ECO:0000256" key="7">
    <source>
        <dbReference type="ARBA" id="ARBA00022737"/>
    </source>
</evidence>
<dbReference type="CDD" id="cd03354">
    <property type="entry name" value="LbH_SAT"/>
    <property type="match status" value="1"/>
</dbReference>
<evidence type="ECO:0000256" key="9">
    <source>
        <dbReference type="ARBA" id="ARBA00049486"/>
    </source>
</evidence>
<dbReference type="Gene3D" id="1.10.3130.10">
    <property type="entry name" value="serine acetyltransferase, domain 1"/>
    <property type="match status" value="1"/>
</dbReference>
<dbReference type="InterPro" id="IPR001451">
    <property type="entry name" value="Hexapep"/>
</dbReference>
<keyword evidence="5" id="KW-0028">Amino-acid biosynthesis</keyword>
<keyword evidence="8 11" id="KW-0012">Acyltransferase</keyword>
<comment type="pathway">
    <text evidence="1">Amino-acid biosynthesis; L-cysteine biosynthesis; L-cysteine from L-serine: step 1/2.</text>
</comment>
<dbReference type="InterPro" id="IPR045304">
    <property type="entry name" value="LbH_SAT"/>
</dbReference>
<evidence type="ECO:0000256" key="1">
    <source>
        <dbReference type="ARBA" id="ARBA00004876"/>
    </source>
</evidence>
<dbReference type="FunFam" id="2.160.10.10:FF:000002">
    <property type="entry name" value="Serine acetyltransferase"/>
    <property type="match status" value="1"/>
</dbReference>
<dbReference type="SUPFAM" id="SSF51161">
    <property type="entry name" value="Trimeric LpxA-like enzymes"/>
    <property type="match status" value="1"/>
</dbReference>
<dbReference type="InterPro" id="IPR042122">
    <property type="entry name" value="Ser_AcTrfase_N_sf"/>
</dbReference>
<evidence type="ECO:0000313" key="12">
    <source>
        <dbReference type="Proteomes" id="UP000315540"/>
    </source>
</evidence>
<comment type="caution">
    <text evidence="11">The sequence shown here is derived from an EMBL/GenBank/DDBJ whole genome shotgun (WGS) entry which is preliminary data.</text>
</comment>
<dbReference type="OrthoDB" id="9801456at2"/>
<dbReference type="GO" id="GO:0005737">
    <property type="term" value="C:cytoplasm"/>
    <property type="evidence" value="ECO:0007669"/>
    <property type="project" value="InterPro"/>
</dbReference>
<dbReference type="InterPro" id="IPR053376">
    <property type="entry name" value="Serine_acetyltransferase"/>
</dbReference>
<name>A0A504J5I0_9FLAO</name>
<dbReference type="GO" id="GO:0009001">
    <property type="term" value="F:serine O-acetyltransferase activity"/>
    <property type="evidence" value="ECO:0007669"/>
    <property type="project" value="UniProtKB-EC"/>
</dbReference>
<dbReference type="PANTHER" id="PTHR42811">
    <property type="entry name" value="SERINE ACETYLTRANSFERASE"/>
    <property type="match status" value="1"/>
</dbReference>
<dbReference type="NCBIfam" id="NF041874">
    <property type="entry name" value="EPS_EpsC"/>
    <property type="match status" value="1"/>
</dbReference>
<dbReference type="RefSeq" id="WP_140596238.1">
    <property type="nucleotide sequence ID" value="NZ_VFWZ01000008.1"/>
</dbReference>
<protein>
    <recommendedName>
        <fullName evidence="4">Serine acetyltransferase</fullName>
        <ecNumber evidence="3">2.3.1.30</ecNumber>
    </recommendedName>
</protein>
<evidence type="ECO:0000256" key="3">
    <source>
        <dbReference type="ARBA" id="ARBA00013266"/>
    </source>
</evidence>
<comment type="similarity">
    <text evidence="2">Belongs to the transferase hexapeptide repeat family.</text>
</comment>
<reference evidence="11 12" key="1">
    <citation type="submission" date="2019-06" db="EMBL/GenBank/DDBJ databases">
        <authorList>
            <person name="Meng X."/>
        </authorList>
    </citation>
    <scope>NUCLEOTIDE SEQUENCE [LARGE SCALE GENOMIC DNA]</scope>
    <source>
        <strain evidence="11 12">M625</strain>
    </source>
</reference>
<dbReference type="GO" id="GO:0006535">
    <property type="term" value="P:cysteine biosynthetic process from serine"/>
    <property type="evidence" value="ECO:0007669"/>
    <property type="project" value="InterPro"/>
</dbReference>
<organism evidence="11 12">
    <name type="scientific">Aquimarina algicola</name>
    <dbReference type="NCBI Taxonomy" id="2589995"/>
    <lineage>
        <taxon>Bacteria</taxon>
        <taxon>Pseudomonadati</taxon>
        <taxon>Bacteroidota</taxon>
        <taxon>Flavobacteriia</taxon>
        <taxon>Flavobacteriales</taxon>
        <taxon>Flavobacteriaceae</taxon>
        <taxon>Aquimarina</taxon>
    </lineage>
</organism>
<dbReference type="InterPro" id="IPR010493">
    <property type="entry name" value="Ser_AcTrfase_N"/>
</dbReference>
<evidence type="ECO:0000256" key="2">
    <source>
        <dbReference type="ARBA" id="ARBA00007274"/>
    </source>
</evidence>
<dbReference type="Proteomes" id="UP000315540">
    <property type="component" value="Unassembled WGS sequence"/>
</dbReference>
<dbReference type="PROSITE" id="PS00101">
    <property type="entry name" value="HEXAPEP_TRANSFERASES"/>
    <property type="match status" value="1"/>
</dbReference>
<dbReference type="NCBIfam" id="TIGR01172">
    <property type="entry name" value="cysE"/>
    <property type="match status" value="1"/>
</dbReference>
<evidence type="ECO:0000256" key="6">
    <source>
        <dbReference type="ARBA" id="ARBA00022679"/>
    </source>
</evidence>
<dbReference type="EMBL" id="VFWZ01000008">
    <property type="protein sequence ID" value="TPN82863.1"/>
    <property type="molecule type" value="Genomic_DNA"/>
</dbReference>
<dbReference type="EC" id="2.3.1.30" evidence="3"/>
<dbReference type="Pfam" id="PF00132">
    <property type="entry name" value="Hexapep"/>
    <property type="match status" value="1"/>
</dbReference>
<dbReference type="UniPathway" id="UPA00136">
    <property type="reaction ID" value="UER00199"/>
</dbReference>
<keyword evidence="6 11" id="KW-0808">Transferase</keyword>
<dbReference type="AlphaFoldDB" id="A0A504J5I0"/>
<dbReference type="Pfam" id="PF06426">
    <property type="entry name" value="SATase_N"/>
    <property type="match status" value="1"/>
</dbReference>
<dbReference type="Gene3D" id="2.160.10.10">
    <property type="entry name" value="Hexapeptide repeat proteins"/>
    <property type="match status" value="1"/>
</dbReference>
<comment type="catalytic activity">
    <reaction evidence="9">
        <text>L-serine + acetyl-CoA = O-acetyl-L-serine + CoA</text>
        <dbReference type="Rhea" id="RHEA:24560"/>
        <dbReference type="ChEBI" id="CHEBI:33384"/>
        <dbReference type="ChEBI" id="CHEBI:57287"/>
        <dbReference type="ChEBI" id="CHEBI:57288"/>
        <dbReference type="ChEBI" id="CHEBI:58340"/>
        <dbReference type="EC" id="2.3.1.30"/>
    </reaction>
</comment>
<dbReference type="InterPro" id="IPR011004">
    <property type="entry name" value="Trimer_LpxA-like_sf"/>
</dbReference>
<dbReference type="SMART" id="SM00971">
    <property type="entry name" value="SATase_N"/>
    <property type="match status" value="1"/>
</dbReference>
<dbReference type="InterPro" id="IPR018357">
    <property type="entry name" value="Hexapep_transf_CS"/>
</dbReference>
<proteinExistence type="inferred from homology"/>
<evidence type="ECO:0000313" key="11">
    <source>
        <dbReference type="EMBL" id="TPN82863.1"/>
    </source>
</evidence>
<evidence type="ECO:0000259" key="10">
    <source>
        <dbReference type="SMART" id="SM00971"/>
    </source>
</evidence>
<evidence type="ECO:0000256" key="5">
    <source>
        <dbReference type="ARBA" id="ARBA00022605"/>
    </source>
</evidence>
<evidence type="ECO:0000256" key="8">
    <source>
        <dbReference type="ARBA" id="ARBA00023315"/>
    </source>
</evidence>
<gene>
    <name evidence="11" type="primary">cysE</name>
    <name evidence="11" type="ORF">FHK87_20775</name>
</gene>
<keyword evidence="12" id="KW-1185">Reference proteome</keyword>